<dbReference type="InterPro" id="IPR012296">
    <property type="entry name" value="Nuclease_put_TT1808"/>
</dbReference>
<dbReference type="Proteomes" id="UP000294360">
    <property type="component" value="Plasmid 3"/>
</dbReference>
<name>A0A4U8Z7G7_METTU</name>
<dbReference type="Pfam" id="PF05685">
    <property type="entry name" value="Uma2"/>
    <property type="match status" value="1"/>
</dbReference>
<sequence length="191" mass="20865">MGAIFDRPQIPTKHRFDVDAYYKLAEAGILPNPHRVELIDGEIIDLNAIGSPHAAITTRLTRQFIRAVGDLAIISVQNPLRLDSYNEPEPDLLVLRPRADDYQANHPGAADVLLLIEVSETSLGHDRGRKLALYAKFGVPEVWIVDIAGAAVEVCRQPKDGAYVSQERRTSGMLAPALVKGIEIDVAALLA</sequence>
<protein>
    <recommendedName>
        <fullName evidence="1">Putative restriction endonuclease domain-containing protein</fullName>
    </recommendedName>
</protein>
<dbReference type="InterPro" id="IPR008538">
    <property type="entry name" value="Uma2"/>
</dbReference>
<proteinExistence type="predicted"/>
<keyword evidence="2" id="KW-0614">Plasmid</keyword>
<dbReference type="PANTHER" id="PTHR35400">
    <property type="entry name" value="SLR1083 PROTEIN"/>
    <property type="match status" value="1"/>
</dbReference>
<dbReference type="InterPro" id="IPR011335">
    <property type="entry name" value="Restrct_endonuc-II-like"/>
</dbReference>
<dbReference type="EMBL" id="LR536452">
    <property type="protein sequence ID" value="VFU17424.1"/>
    <property type="molecule type" value="Genomic_DNA"/>
</dbReference>
<dbReference type="KEGG" id="mtun:MTUNDRAET4_0026.2"/>
<dbReference type="SUPFAM" id="SSF52980">
    <property type="entry name" value="Restriction endonuclease-like"/>
    <property type="match status" value="1"/>
</dbReference>
<dbReference type="RefSeq" id="WP_134493254.1">
    <property type="nucleotide sequence ID" value="NZ_CP139087.1"/>
</dbReference>
<reference evidence="2 3" key="1">
    <citation type="submission" date="2019-03" db="EMBL/GenBank/DDBJ databases">
        <authorList>
            <person name="Kox A.R. M."/>
        </authorList>
    </citation>
    <scope>NUCLEOTIDE SEQUENCE [LARGE SCALE GENOMIC DNA]</scope>
    <source>
        <strain evidence="2">MTUNDRAET4 annotated genome</strain>
        <plasmid evidence="3">3</plasmid>
    </source>
</reference>
<dbReference type="OrthoDB" id="196625at2"/>
<accession>A0A4U8Z7G7</accession>
<evidence type="ECO:0000259" key="1">
    <source>
        <dbReference type="Pfam" id="PF05685"/>
    </source>
</evidence>
<dbReference type="Gene3D" id="3.90.1570.10">
    <property type="entry name" value="tt1808, chain A"/>
    <property type="match status" value="1"/>
</dbReference>
<geneLocation type="plasmid" evidence="2 3">
    <name>3</name>
</geneLocation>
<gene>
    <name evidence="2" type="ORF">MTUNDRAET4_0026</name>
</gene>
<evidence type="ECO:0000313" key="2">
    <source>
        <dbReference type="EMBL" id="VFU17424.1"/>
    </source>
</evidence>
<dbReference type="CDD" id="cd06260">
    <property type="entry name" value="DUF820-like"/>
    <property type="match status" value="1"/>
</dbReference>
<organism evidence="2 3">
    <name type="scientific">Methylocella tundrae</name>
    <dbReference type="NCBI Taxonomy" id="227605"/>
    <lineage>
        <taxon>Bacteria</taxon>
        <taxon>Pseudomonadati</taxon>
        <taxon>Pseudomonadota</taxon>
        <taxon>Alphaproteobacteria</taxon>
        <taxon>Hyphomicrobiales</taxon>
        <taxon>Beijerinckiaceae</taxon>
        <taxon>Methylocella</taxon>
    </lineage>
</organism>
<dbReference type="PANTHER" id="PTHR35400:SF1">
    <property type="entry name" value="SLR1083 PROTEIN"/>
    <property type="match status" value="1"/>
</dbReference>
<feature type="domain" description="Putative restriction endonuclease" evidence="1">
    <location>
        <begin position="20"/>
        <end position="187"/>
    </location>
</feature>
<evidence type="ECO:0000313" key="3">
    <source>
        <dbReference type="Proteomes" id="UP000294360"/>
    </source>
</evidence>
<dbReference type="AlphaFoldDB" id="A0A4U8Z7G7"/>